<dbReference type="EMBL" id="QGHC01000009">
    <property type="protein sequence ID" value="PWK85245.1"/>
    <property type="molecule type" value="Genomic_DNA"/>
</dbReference>
<organism evidence="1 2">
    <name type="scientific">Fulvimonas soli</name>
    <dbReference type="NCBI Taxonomy" id="155197"/>
    <lineage>
        <taxon>Bacteria</taxon>
        <taxon>Pseudomonadati</taxon>
        <taxon>Pseudomonadota</taxon>
        <taxon>Gammaproteobacteria</taxon>
        <taxon>Lysobacterales</taxon>
        <taxon>Rhodanobacteraceae</taxon>
        <taxon>Fulvimonas</taxon>
    </lineage>
</organism>
<dbReference type="Proteomes" id="UP000245812">
    <property type="component" value="Unassembled WGS sequence"/>
</dbReference>
<dbReference type="AlphaFoldDB" id="A0A316HX58"/>
<gene>
    <name evidence="1" type="ORF">C7456_10919</name>
</gene>
<proteinExistence type="predicted"/>
<name>A0A316HX58_9GAMM</name>
<comment type="caution">
    <text evidence="1">The sequence shown here is derived from an EMBL/GenBank/DDBJ whole genome shotgun (WGS) entry which is preliminary data.</text>
</comment>
<sequence>MGGTGLGLLDEYGSNGAFRVSARCTLDDGHTVVVVNNSSADHPWLGDLARRLLEASYR</sequence>
<evidence type="ECO:0000313" key="2">
    <source>
        <dbReference type="Proteomes" id="UP000245812"/>
    </source>
</evidence>
<evidence type="ECO:0008006" key="3">
    <source>
        <dbReference type="Google" id="ProtNLM"/>
    </source>
</evidence>
<reference evidence="1 2" key="1">
    <citation type="submission" date="2018-05" db="EMBL/GenBank/DDBJ databases">
        <title>Genomic Encyclopedia of Type Strains, Phase IV (KMG-IV): sequencing the most valuable type-strain genomes for metagenomic binning, comparative biology and taxonomic classification.</title>
        <authorList>
            <person name="Goeker M."/>
        </authorList>
    </citation>
    <scope>NUCLEOTIDE SEQUENCE [LARGE SCALE GENOMIC DNA]</scope>
    <source>
        <strain evidence="1 2">DSM 14263</strain>
    </source>
</reference>
<protein>
    <recommendedName>
        <fullName evidence="3">Beta-lactamase</fullName>
    </recommendedName>
</protein>
<evidence type="ECO:0000313" key="1">
    <source>
        <dbReference type="EMBL" id="PWK85245.1"/>
    </source>
</evidence>
<accession>A0A316HX58</accession>
<keyword evidence="2" id="KW-1185">Reference proteome</keyword>